<dbReference type="AlphaFoldDB" id="A0A8S8ZC95"/>
<gene>
    <name evidence="1" type="ORF">SMACR_08971</name>
</gene>
<dbReference type="Proteomes" id="UP000433876">
    <property type="component" value="Unassembled WGS sequence"/>
</dbReference>
<evidence type="ECO:0000313" key="2">
    <source>
        <dbReference type="Proteomes" id="UP000433876"/>
    </source>
</evidence>
<organism evidence="1 2">
    <name type="scientific">Sordaria macrospora</name>
    <dbReference type="NCBI Taxonomy" id="5147"/>
    <lineage>
        <taxon>Eukaryota</taxon>
        <taxon>Fungi</taxon>
        <taxon>Dikarya</taxon>
        <taxon>Ascomycota</taxon>
        <taxon>Pezizomycotina</taxon>
        <taxon>Sordariomycetes</taxon>
        <taxon>Sordariomycetidae</taxon>
        <taxon>Sordariales</taxon>
        <taxon>Sordariaceae</taxon>
        <taxon>Sordaria</taxon>
    </lineage>
</organism>
<reference evidence="1 2" key="1">
    <citation type="submission" date="2017-07" db="EMBL/GenBank/DDBJ databases">
        <title>Genome sequence of the Sordaria macrospora wild type strain R19027.</title>
        <authorList>
            <person name="Nowrousian M."/>
            <person name="Teichert I."/>
            <person name="Kueck U."/>
        </authorList>
    </citation>
    <scope>NUCLEOTIDE SEQUENCE [LARGE SCALE GENOMIC DNA]</scope>
    <source>
        <strain evidence="1 2">R19027</strain>
        <tissue evidence="1">Mycelium</tissue>
    </source>
</reference>
<evidence type="ECO:0008006" key="3">
    <source>
        <dbReference type="Google" id="ProtNLM"/>
    </source>
</evidence>
<dbReference type="VEuPathDB" id="FungiDB:SMAC_08971"/>
<proteinExistence type="predicted"/>
<sequence>MGDDSKTVEVSPTGDIILVVGSPDEKQLRLRVLSIILRSASKVFDRMFSPGWIESSRTFSPESPINIDLPEDDPDSMKTICYALHHRNDMIPFADMDGKHILQAVRVIDKYDMGTAMQLVTERWFRQVTFHRSSTDLMYLVAAAELLKRNEFFPKLTWLVMISHTGSYLSFYGDNLLMETLPPALLTIFSERSSYLRMRLLAAVQKIVTTKRDCVSNCGANEYLNEISKAFVGKFDCPSGQNHSILEMIKALQTIANLEMAFQRGNCRTTTGVGYNNTTVHHRQTLPSSELICYKLPGWTELQTSVCLECLLSGSLAEGTCEHERVNGFAQLDGQFL</sequence>
<evidence type="ECO:0000313" key="1">
    <source>
        <dbReference type="EMBL" id="KAA8624230.1"/>
    </source>
</evidence>
<comment type="caution">
    <text evidence="1">The sequence shown here is derived from an EMBL/GenBank/DDBJ whole genome shotgun (WGS) entry which is preliminary data.</text>
</comment>
<protein>
    <recommendedName>
        <fullName evidence="3">BTB domain-containing protein</fullName>
    </recommendedName>
</protein>
<dbReference type="EMBL" id="NMPR01000245">
    <property type="protein sequence ID" value="KAA8624230.1"/>
    <property type="molecule type" value="Genomic_DNA"/>
</dbReference>
<dbReference type="CDD" id="cd18186">
    <property type="entry name" value="BTB_POZ_ZBTB_KLHL-like"/>
    <property type="match status" value="1"/>
</dbReference>
<dbReference type="InterPro" id="IPR011333">
    <property type="entry name" value="SKP1/BTB/POZ_sf"/>
</dbReference>
<accession>A0A8S8ZC95</accession>
<name>A0A8S8ZC95_SORMA</name>
<dbReference type="Gene3D" id="3.30.710.10">
    <property type="entry name" value="Potassium Channel Kv1.1, Chain A"/>
    <property type="match status" value="1"/>
</dbReference>